<sequence>MTGSKSVLSNYREERGPAVTFGGNGKGQTRGYGTLTNGVTTFKRVAYVEGLMHNLLSISQLCDKNHKVSFSKKKCKVKNKRKEVILTGVRHADIYIINMNTSTVNFCFVSRASSDTNWLWHKRLSHLNFKTLNQLCINNLVIGLPDFRYTKVSLCSTCEKGKQTRASFKSKQISSNSSPLQLLHMDLFGPVNVQSIAGKKYTLVIVDEYSRYTWVFFLRAKSDAPEEIILFVRKMERLNNLTVRSIRSDHGTEFKNSTLETFFEQKGITQNFSSVRTPQQNGVAERRNRTLIEVARSMLSEANLATQFWAEAVNTACYTQNRSLIVKRFRRTPYELFRNRKPSIEHLHIFGCVCYILNNKDNLGKQAIEETIHVNFDESGPTFPHPNDNSEINQWADSFFQVPEPPIADPSPQNLPDGFEEDPPIPPTETSSPPLINATLITQITPSEPDQPTNSEDFSQTTVSEPTPTNLLPDPSVNEASTSGQVYQPPALRWTKDHPIDQVLGNPSSGIKTRRQSGNVCLYVNFISENEPKEIDDALRDPAWVSAMQEELAEFIRNNVWLLVPRPRKQVYVAQPPGFVDPKFPDHVYKLNKALYGLKQAPRAWYDTLSTFLLSKGFVRGKIDSTLFLKKYPKHILLVQIYVDDIIFGSTNPKLCEKFELLMKSEYKMSMMGELTFFLGLQIKQSEKGIFINQGKYVHEMLKKFDLTSCTPMKTPMAPPLTLDKDSKGKSVDVTLYRGMIGSLLYLTASRPDIMYSTCLCARYQAEPKESHLTAVKRIFRYLKGTPNLGLWYSKDSGFDLTAYSDSDFAGSGICCAQVLWLRNQLQDYDIQLSRIPIYCDNTSAIAIANNPVLHSKTKHIEVRYHFIRDHVMNGDIELHFVPTEYQLADLFTKPLDVTRFNMLISELGMLNPDD</sequence>
<evidence type="ECO:0000256" key="3">
    <source>
        <dbReference type="SAM" id="MobiDB-lite"/>
    </source>
</evidence>
<dbReference type="Pfam" id="PF13976">
    <property type="entry name" value="gag_pre-integrs"/>
    <property type="match status" value="1"/>
</dbReference>
<dbReference type="Proteomes" id="UP001172457">
    <property type="component" value="Chromosome 5"/>
</dbReference>
<evidence type="ECO:0000259" key="4">
    <source>
        <dbReference type="PROSITE" id="PS50994"/>
    </source>
</evidence>
<dbReference type="SUPFAM" id="SSF56672">
    <property type="entry name" value="DNA/RNA polymerases"/>
    <property type="match status" value="1"/>
</dbReference>
<keyword evidence="2" id="KW-0378">Hydrolase</keyword>
<evidence type="ECO:0000256" key="1">
    <source>
        <dbReference type="ARBA" id="ARBA00022723"/>
    </source>
</evidence>
<dbReference type="AlphaFoldDB" id="A0AA38WCG2"/>
<evidence type="ECO:0000313" key="6">
    <source>
        <dbReference type="Proteomes" id="UP001172457"/>
    </source>
</evidence>
<dbReference type="GO" id="GO:0015074">
    <property type="term" value="P:DNA integration"/>
    <property type="evidence" value="ECO:0007669"/>
    <property type="project" value="InterPro"/>
</dbReference>
<dbReference type="SUPFAM" id="SSF53098">
    <property type="entry name" value="Ribonuclease H-like"/>
    <property type="match status" value="1"/>
</dbReference>
<dbReference type="GO" id="GO:0016787">
    <property type="term" value="F:hydrolase activity"/>
    <property type="evidence" value="ECO:0007669"/>
    <property type="project" value="UniProtKB-KW"/>
</dbReference>
<dbReference type="InterPro" id="IPR025724">
    <property type="entry name" value="GAG-pre-integrase_dom"/>
</dbReference>
<reference evidence="5" key="1">
    <citation type="submission" date="2023-03" db="EMBL/GenBank/DDBJ databases">
        <title>Chromosome-scale reference genome and RAD-based genetic map of yellow starthistle (Centaurea solstitialis) reveal putative structural variation and QTLs associated with invader traits.</title>
        <authorList>
            <person name="Reatini B."/>
            <person name="Cang F.A."/>
            <person name="Jiang Q."/>
            <person name="Mckibben M.T.W."/>
            <person name="Barker M.S."/>
            <person name="Rieseberg L.H."/>
            <person name="Dlugosch K.M."/>
        </authorList>
    </citation>
    <scope>NUCLEOTIDE SEQUENCE</scope>
    <source>
        <strain evidence="5">CAN-66</strain>
        <tissue evidence="5">Leaf</tissue>
    </source>
</reference>
<dbReference type="GO" id="GO:0046872">
    <property type="term" value="F:metal ion binding"/>
    <property type="evidence" value="ECO:0007669"/>
    <property type="project" value="UniProtKB-KW"/>
</dbReference>
<feature type="domain" description="Integrase catalytic" evidence="4">
    <location>
        <begin position="175"/>
        <end position="341"/>
    </location>
</feature>
<dbReference type="PANTHER" id="PTHR42648:SF32">
    <property type="entry name" value="RIBONUCLEASE H-LIKE DOMAIN, GAG-PRE-INTEGRASE DOMAIN PROTEIN-RELATED"/>
    <property type="match status" value="1"/>
</dbReference>
<name>A0AA38WCG2_9ASTR</name>
<keyword evidence="1" id="KW-0479">Metal-binding</keyword>
<dbReference type="InterPro" id="IPR013103">
    <property type="entry name" value="RVT_2"/>
</dbReference>
<dbReference type="InterPro" id="IPR001584">
    <property type="entry name" value="Integrase_cat-core"/>
</dbReference>
<dbReference type="InterPro" id="IPR039537">
    <property type="entry name" value="Retrotran_Ty1/copia-like"/>
</dbReference>
<organism evidence="5 6">
    <name type="scientific">Centaurea solstitialis</name>
    <name type="common">yellow star-thistle</name>
    <dbReference type="NCBI Taxonomy" id="347529"/>
    <lineage>
        <taxon>Eukaryota</taxon>
        <taxon>Viridiplantae</taxon>
        <taxon>Streptophyta</taxon>
        <taxon>Embryophyta</taxon>
        <taxon>Tracheophyta</taxon>
        <taxon>Spermatophyta</taxon>
        <taxon>Magnoliopsida</taxon>
        <taxon>eudicotyledons</taxon>
        <taxon>Gunneridae</taxon>
        <taxon>Pentapetalae</taxon>
        <taxon>asterids</taxon>
        <taxon>campanulids</taxon>
        <taxon>Asterales</taxon>
        <taxon>Asteraceae</taxon>
        <taxon>Carduoideae</taxon>
        <taxon>Cardueae</taxon>
        <taxon>Centaureinae</taxon>
        <taxon>Centaurea</taxon>
    </lineage>
</organism>
<protein>
    <recommendedName>
        <fullName evidence="4">Integrase catalytic domain-containing protein</fullName>
    </recommendedName>
</protein>
<dbReference type="GO" id="GO:0003676">
    <property type="term" value="F:nucleic acid binding"/>
    <property type="evidence" value="ECO:0007669"/>
    <property type="project" value="InterPro"/>
</dbReference>
<accession>A0AA38WCG2</accession>
<dbReference type="InterPro" id="IPR043502">
    <property type="entry name" value="DNA/RNA_pol_sf"/>
</dbReference>
<dbReference type="EMBL" id="JARYMX010000005">
    <property type="protein sequence ID" value="KAJ9546950.1"/>
    <property type="molecule type" value="Genomic_DNA"/>
</dbReference>
<proteinExistence type="predicted"/>
<dbReference type="InterPro" id="IPR036397">
    <property type="entry name" value="RNaseH_sf"/>
</dbReference>
<evidence type="ECO:0000313" key="5">
    <source>
        <dbReference type="EMBL" id="KAJ9546950.1"/>
    </source>
</evidence>
<gene>
    <name evidence="5" type="ORF">OSB04_019493</name>
</gene>
<keyword evidence="6" id="KW-1185">Reference proteome</keyword>
<dbReference type="Pfam" id="PF00665">
    <property type="entry name" value="rve"/>
    <property type="match status" value="1"/>
</dbReference>
<feature type="region of interest" description="Disordered" evidence="3">
    <location>
        <begin position="401"/>
        <end position="484"/>
    </location>
</feature>
<dbReference type="CDD" id="cd09272">
    <property type="entry name" value="RNase_HI_RT_Ty1"/>
    <property type="match status" value="1"/>
</dbReference>
<dbReference type="PANTHER" id="PTHR42648">
    <property type="entry name" value="TRANSPOSASE, PUTATIVE-RELATED"/>
    <property type="match status" value="1"/>
</dbReference>
<evidence type="ECO:0000256" key="2">
    <source>
        <dbReference type="ARBA" id="ARBA00022801"/>
    </source>
</evidence>
<dbReference type="Pfam" id="PF07727">
    <property type="entry name" value="RVT_2"/>
    <property type="match status" value="1"/>
</dbReference>
<dbReference type="InterPro" id="IPR012337">
    <property type="entry name" value="RNaseH-like_sf"/>
</dbReference>
<comment type="caution">
    <text evidence="5">The sequence shown here is derived from an EMBL/GenBank/DDBJ whole genome shotgun (WGS) entry which is preliminary data.</text>
</comment>
<dbReference type="PROSITE" id="PS50994">
    <property type="entry name" value="INTEGRASE"/>
    <property type="match status" value="1"/>
</dbReference>
<feature type="compositionally biased region" description="Polar residues" evidence="3">
    <location>
        <begin position="439"/>
        <end position="470"/>
    </location>
</feature>
<dbReference type="Gene3D" id="3.30.420.10">
    <property type="entry name" value="Ribonuclease H-like superfamily/Ribonuclease H"/>
    <property type="match status" value="1"/>
</dbReference>